<dbReference type="InterPro" id="IPR005225">
    <property type="entry name" value="Small_GTP-bd"/>
</dbReference>
<evidence type="ECO:0000256" key="6">
    <source>
        <dbReference type="ARBA" id="ARBA00023134"/>
    </source>
</evidence>
<feature type="domain" description="EngA-type G" evidence="11">
    <location>
        <begin position="177"/>
        <end position="354"/>
    </location>
</feature>
<proteinExistence type="inferred from homology"/>
<keyword evidence="5 8" id="KW-0547">Nucleotide-binding</keyword>
<feature type="binding site" evidence="8">
    <location>
        <begin position="183"/>
        <end position="190"/>
    </location>
    <ligand>
        <name>GTP</name>
        <dbReference type="ChEBI" id="CHEBI:37565"/>
        <label>2</label>
    </ligand>
</feature>
<dbReference type="CDD" id="cd01895">
    <property type="entry name" value="EngA2"/>
    <property type="match status" value="1"/>
</dbReference>
<feature type="binding site" evidence="8">
    <location>
        <begin position="57"/>
        <end position="61"/>
    </location>
    <ligand>
        <name>GTP</name>
        <dbReference type="ChEBI" id="CHEBI:37565"/>
        <label>1</label>
    </ligand>
</feature>
<evidence type="ECO:0000256" key="10">
    <source>
        <dbReference type="RuleBase" id="RU004481"/>
    </source>
</evidence>
<sequence length="456" mass="51260">MPLPKIAIVGRPNVGKSSLLNSLAGSMISIVEATPGVTRDRISILLEYEDIYFELVDTGGYGIFDSRELSSDINSQIERAVKEADLVVFLVDIREGLTPSDEQIARLLRKNGSNVLLAANKADDAGMFSRAVEFMRLGFGEAVCVSAANNLNKSYLLEKISEKVADIPSEKPEEAFMKIAVVGKRNAGKSSFVNSVLGEERMIVSEVEGTTRDAVDVRFLKDGQPMTLIDTAGVRKKGKMADSIEYYSYTRAEKSIRRADVVLFLIDAVLPSSQVDKKLARMVTDYMKPCIFVINKWDKILEEGYDAEPEDFSDYLTETFPGLRYAPIAFTTATEGRNISSTLDLAKELFKQSTMELPTSKVNEAMEIIKAQRTGKSDKGVFPKIYYATQVAVQPISLLVFVNRPDLFDENYQRFMLNRLRDLLPVSEVPIKLMFRQHHSERRQMGREKKIKNRRE</sequence>
<dbReference type="GO" id="GO:0042254">
    <property type="term" value="P:ribosome biogenesis"/>
    <property type="evidence" value="ECO:0007669"/>
    <property type="project" value="UniProtKB-KW"/>
</dbReference>
<dbReference type="GO" id="GO:0043022">
    <property type="term" value="F:ribosome binding"/>
    <property type="evidence" value="ECO:0007669"/>
    <property type="project" value="TreeGrafter"/>
</dbReference>
<evidence type="ECO:0000256" key="3">
    <source>
        <dbReference type="ARBA" id="ARBA00022517"/>
    </source>
</evidence>
<evidence type="ECO:0000313" key="13">
    <source>
        <dbReference type="Proteomes" id="UP000193334"/>
    </source>
</evidence>
<evidence type="ECO:0000256" key="8">
    <source>
        <dbReference type="HAMAP-Rule" id="MF_00195"/>
    </source>
</evidence>
<evidence type="ECO:0000256" key="4">
    <source>
        <dbReference type="ARBA" id="ARBA00022737"/>
    </source>
</evidence>
<dbReference type="GO" id="GO:0005525">
    <property type="term" value="F:GTP binding"/>
    <property type="evidence" value="ECO:0007669"/>
    <property type="project" value="UniProtKB-UniRule"/>
</dbReference>
<dbReference type="InterPro" id="IPR015946">
    <property type="entry name" value="KH_dom-like_a/b"/>
</dbReference>
<accession>A0A1W6LLE1</accession>
<feature type="binding site" evidence="8">
    <location>
        <begin position="295"/>
        <end position="298"/>
    </location>
    <ligand>
        <name>GTP</name>
        <dbReference type="ChEBI" id="CHEBI:37565"/>
        <label>2</label>
    </ligand>
</feature>
<keyword evidence="6 8" id="KW-0342">GTP-binding</keyword>
<dbReference type="SUPFAM" id="SSF52540">
    <property type="entry name" value="P-loop containing nucleoside triphosphate hydrolases"/>
    <property type="match status" value="2"/>
</dbReference>
<dbReference type="Pfam" id="PF14714">
    <property type="entry name" value="KH_dom-like"/>
    <property type="match status" value="1"/>
</dbReference>
<dbReference type="InterPro" id="IPR027417">
    <property type="entry name" value="P-loop_NTPase"/>
</dbReference>
<feature type="binding site" evidence="8">
    <location>
        <begin position="10"/>
        <end position="17"/>
    </location>
    <ligand>
        <name>GTP</name>
        <dbReference type="ChEBI" id="CHEBI:37565"/>
        <label>1</label>
    </ligand>
</feature>
<dbReference type="PANTHER" id="PTHR43834">
    <property type="entry name" value="GTPASE DER"/>
    <property type="match status" value="1"/>
</dbReference>
<dbReference type="Pfam" id="PF01926">
    <property type="entry name" value="MMR_HSR1"/>
    <property type="match status" value="2"/>
</dbReference>
<dbReference type="PROSITE" id="PS51712">
    <property type="entry name" value="G_ENGA"/>
    <property type="match status" value="1"/>
</dbReference>
<gene>
    <name evidence="8 12" type="primary">der</name>
    <name evidence="12" type="ORF">STSP1_00997</name>
</gene>
<organism evidence="12 13">
    <name type="scientific">Sedimentisphaera salicampi</name>
    <dbReference type="NCBI Taxonomy" id="1941349"/>
    <lineage>
        <taxon>Bacteria</taxon>
        <taxon>Pseudomonadati</taxon>
        <taxon>Planctomycetota</taxon>
        <taxon>Phycisphaerae</taxon>
        <taxon>Sedimentisphaerales</taxon>
        <taxon>Sedimentisphaeraceae</taxon>
        <taxon>Sedimentisphaera</taxon>
    </lineage>
</organism>
<evidence type="ECO:0000256" key="9">
    <source>
        <dbReference type="PROSITE-ProRule" id="PRU01049"/>
    </source>
</evidence>
<dbReference type="PIRSF" id="PIRSF006485">
    <property type="entry name" value="GTP-binding_EngA"/>
    <property type="match status" value="1"/>
</dbReference>
<comment type="similarity">
    <text evidence="1 8 9 10">Belongs to the TRAFAC class TrmE-Era-EngA-EngB-Septin-like GTPase superfamily. EngA (Der) GTPase family.</text>
</comment>
<keyword evidence="4 10" id="KW-0677">Repeat</keyword>
<comment type="function">
    <text evidence="8 10">GTPase that plays an essential role in the late steps of ribosome biogenesis.</text>
</comment>
<evidence type="ECO:0000259" key="11">
    <source>
        <dbReference type="PROSITE" id="PS51712"/>
    </source>
</evidence>
<dbReference type="OrthoDB" id="9805918at2"/>
<evidence type="ECO:0000256" key="7">
    <source>
        <dbReference type="ARBA" id="ARBA00032345"/>
    </source>
</evidence>
<dbReference type="CDD" id="cd01894">
    <property type="entry name" value="EngA1"/>
    <property type="match status" value="1"/>
</dbReference>
<evidence type="ECO:0000256" key="1">
    <source>
        <dbReference type="ARBA" id="ARBA00008279"/>
    </source>
</evidence>
<dbReference type="EMBL" id="CP021023">
    <property type="protein sequence ID" value="ARN56610.1"/>
    <property type="molecule type" value="Genomic_DNA"/>
</dbReference>
<dbReference type="Gene3D" id="3.40.50.300">
    <property type="entry name" value="P-loop containing nucleotide triphosphate hydrolases"/>
    <property type="match status" value="2"/>
</dbReference>
<evidence type="ECO:0000256" key="2">
    <source>
        <dbReference type="ARBA" id="ARBA00020953"/>
    </source>
</evidence>
<dbReference type="PANTHER" id="PTHR43834:SF6">
    <property type="entry name" value="GTPASE DER"/>
    <property type="match status" value="1"/>
</dbReference>
<dbReference type="InterPro" id="IPR006073">
    <property type="entry name" value="GTP-bd"/>
</dbReference>
<dbReference type="NCBIfam" id="TIGR00231">
    <property type="entry name" value="small_GTP"/>
    <property type="match status" value="2"/>
</dbReference>
<reference evidence="13" key="1">
    <citation type="submission" date="2017-04" db="EMBL/GenBank/DDBJ databases">
        <title>Comparative genomics and description of representatives of a novel lineage of planctomycetes thriving in anoxic sediments.</title>
        <authorList>
            <person name="Spring S."/>
            <person name="Bunk B."/>
            <person name="Sproer C."/>
        </authorList>
    </citation>
    <scope>NUCLEOTIDE SEQUENCE [LARGE SCALE GENOMIC DNA]</scope>
    <source>
        <strain evidence="13">ST-PulAB-D4</strain>
    </source>
</reference>
<evidence type="ECO:0000256" key="5">
    <source>
        <dbReference type="ARBA" id="ARBA00022741"/>
    </source>
</evidence>
<dbReference type="PRINTS" id="PR00326">
    <property type="entry name" value="GTP1OBG"/>
</dbReference>
<dbReference type="NCBIfam" id="TIGR03594">
    <property type="entry name" value="GTPase_EngA"/>
    <property type="match status" value="1"/>
</dbReference>
<dbReference type="KEGG" id="pbp:STSP1_00997"/>
<dbReference type="Gene3D" id="3.30.300.20">
    <property type="match status" value="1"/>
</dbReference>
<dbReference type="Proteomes" id="UP000193334">
    <property type="component" value="Chromosome"/>
</dbReference>
<comment type="subunit">
    <text evidence="8">Associates with the 50S ribosomal subunit.</text>
</comment>
<dbReference type="InterPro" id="IPR031166">
    <property type="entry name" value="G_ENGA"/>
</dbReference>
<dbReference type="AlphaFoldDB" id="A0A1W6LLE1"/>
<dbReference type="STRING" id="1941349.STSP1_00997"/>
<name>A0A1W6LLE1_9BACT</name>
<dbReference type="HAMAP" id="MF_00195">
    <property type="entry name" value="GTPase_Der"/>
    <property type="match status" value="1"/>
</dbReference>
<protein>
    <recommendedName>
        <fullName evidence="2 8">GTPase Der</fullName>
    </recommendedName>
    <alternativeName>
        <fullName evidence="7 8">GTP-binding protein EngA</fullName>
    </alternativeName>
</protein>
<keyword evidence="13" id="KW-1185">Reference proteome</keyword>
<feature type="binding site" evidence="8">
    <location>
        <begin position="120"/>
        <end position="123"/>
    </location>
    <ligand>
        <name>GTP</name>
        <dbReference type="ChEBI" id="CHEBI:37565"/>
        <label>1</label>
    </ligand>
</feature>
<dbReference type="InterPro" id="IPR016484">
    <property type="entry name" value="GTPase_Der"/>
</dbReference>
<feature type="binding site" evidence="8">
    <location>
        <begin position="230"/>
        <end position="234"/>
    </location>
    <ligand>
        <name>GTP</name>
        <dbReference type="ChEBI" id="CHEBI:37565"/>
        <label>2</label>
    </ligand>
</feature>
<evidence type="ECO:0000313" key="12">
    <source>
        <dbReference type="EMBL" id="ARN56610.1"/>
    </source>
</evidence>
<dbReference type="RefSeq" id="WP_085755298.1">
    <property type="nucleotide sequence ID" value="NZ_CP021023.1"/>
</dbReference>
<keyword evidence="3 8" id="KW-0690">Ribosome biogenesis</keyword>
<dbReference type="InterPro" id="IPR032859">
    <property type="entry name" value="KH_dom-like"/>
</dbReference>